<name>A0A9W6SXM6_CANBO</name>
<evidence type="ECO:0000256" key="3">
    <source>
        <dbReference type="ARBA" id="ARBA00023145"/>
    </source>
</evidence>
<accession>A0A9W6SXM6</accession>
<evidence type="ECO:0000259" key="5">
    <source>
        <dbReference type="Pfam" id="PF00656"/>
    </source>
</evidence>
<gene>
    <name evidence="6" type="ORF">Cboi02_000144700</name>
</gene>
<feature type="compositionally biased region" description="Low complexity" evidence="4">
    <location>
        <begin position="37"/>
        <end position="50"/>
    </location>
</feature>
<dbReference type="GO" id="GO:0005737">
    <property type="term" value="C:cytoplasm"/>
    <property type="evidence" value="ECO:0007669"/>
    <property type="project" value="TreeGrafter"/>
</dbReference>
<dbReference type="AlphaFoldDB" id="A0A9W6SXM6"/>
<dbReference type="Pfam" id="PF00656">
    <property type="entry name" value="Peptidase_C14"/>
    <property type="match status" value="1"/>
</dbReference>
<evidence type="ECO:0000313" key="6">
    <source>
        <dbReference type="EMBL" id="GME68169.1"/>
    </source>
</evidence>
<dbReference type="EMBL" id="BSXN01000344">
    <property type="protein sequence ID" value="GME68169.1"/>
    <property type="molecule type" value="Genomic_DNA"/>
</dbReference>
<evidence type="ECO:0000256" key="1">
    <source>
        <dbReference type="ARBA" id="ARBA00003621"/>
    </source>
</evidence>
<dbReference type="GO" id="GO:0004197">
    <property type="term" value="F:cysteine-type endopeptidase activity"/>
    <property type="evidence" value="ECO:0007669"/>
    <property type="project" value="InterPro"/>
</dbReference>
<evidence type="ECO:0000256" key="2">
    <source>
        <dbReference type="ARBA" id="ARBA00009005"/>
    </source>
</evidence>
<dbReference type="Proteomes" id="UP001165120">
    <property type="component" value="Unassembled WGS sequence"/>
</dbReference>
<proteinExistence type="inferred from homology"/>
<feature type="domain" description="Peptidase C14 caspase" evidence="5">
    <location>
        <begin position="124"/>
        <end position="411"/>
    </location>
</feature>
<comment type="function">
    <text evidence="1">Involved in cell death (apoptosis).</text>
</comment>
<dbReference type="GO" id="GO:0006508">
    <property type="term" value="P:proteolysis"/>
    <property type="evidence" value="ECO:0007669"/>
    <property type="project" value="InterPro"/>
</dbReference>
<comment type="similarity">
    <text evidence="2">Belongs to the peptidase C14B family.</text>
</comment>
<dbReference type="InterPro" id="IPR011600">
    <property type="entry name" value="Pept_C14_caspase"/>
</dbReference>
<dbReference type="InterPro" id="IPR050452">
    <property type="entry name" value="Metacaspase"/>
</dbReference>
<sequence>MYNRPPGPPQGYGYAPPSGPPPQGYGYAPPPGPPPQGYGYPPQQGYGYAPPQGPPPPQRRQDNYGRQQQSYGGGSNNYNQNSQQQQQQSYHNRDFSAPTGQAQHQKINGTNQYHDFRLSTCQGKKKALLVGINYIGTNNRLNGCINDVHNMCAFLINNFGYAKDDIVILTDDQTMMASVPIKQNIIRGMQWLVNGAQPNDSLVFHYSGHGGQTKDLDGDEEDGFDDVIYPLDFQTNGEITDDLMHDIMVKPLQPGVRLTALFDSCHSGTALDLPFVYRAQDGGIKEYNVWKDAGSDGLKAVMGYVTGDRSMMISSLGSVFTKITKSATGNYDSKMKNMKMSPADVISFSGCKDSQTSADASENGQATGAMSWAFITVMSQNREQSYLTLLQNVRTLLAQKYSQKPQLSSSHQIDVNMKFVM</sequence>
<evidence type="ECO:0000256" key="4">
    <source>
        <dbReference type="SAM" id="MobiDB-lite"/>
    </source>
</evidence>
<comment type="caution">
    <text evidence="6">The sequence shown here is derived from an EMBL/GenBank/DDBJ whole genome shotgun (WGS) entry which is preliminary data.</text>
</comment>
<evidence type="ECO:0000313" key="7">
    <source>
        <dbReference type="Proteomes" id="UP001165120"/>
    </source>
</evidence>
<organism evidence="6 7">
    <name type="scientific">Candida boidinii</name>
    <name type="common">Yeast</name>
    <dbReference type="NCBI Taxonomy" id="5477"/>
    <lineage>
        <taxon>Eukaryota</taxon>
        <taxon>Fungi</taxon>
        <taxon>Dikarya</taxon>
        <taxon>Ascomycota</taxon>
        <taxon>Saccharomycotina</taxon>
        <taxon>Pichiomycetes</taxon>
        <taxon>Pichiales</taxon>
        <taxon>Pichiaceae</taxon>
        <taxon>Ogataea</taxon>
        <taxon>Ogataea/Candida clade</taxon>
    </lineage>
</organism>
<feature type="compositionally biased region" description="Low complexity" evidence="4">
    <location>
        <begin position="64"/>
        <end position="90"/>
    </location>
</feature>
<feature type="compositionally biased region" description="Pro residues" evidence="4">
    <location>
        <begin position="17"/>
        <end position="36"/>
    </location>
</feature>
<dbReference type="PANTHER" id="PTHR48104:SF30">
    <property type="entry name" value="METACASPASE-1"/>
    <property type="match status" value="1"/>
</dbReference>
<protein>
    <submittedName>
        <fullName evidence="6">Unnamed protein product</fullName>
    </submittedName>
</protein>
<keyword evidence="7" id="KW-1185">Reference proteome</keyword>
<reference evidence="6" key="1">
    <citation type="submission" date="2023-04" db="EMBL/GenBank/DDBJ databases">
        <title>Candida boidinii NBRC 10035.</title>
        <authorList>
            <person name="Ichikawa N."/>
            <person name="Sato H."/>
            <person name="Tonouchi N."/>
        </authorList>
    </citation>
    <scope>NUCLEOTIDE SEQUENCE</scope>
    <source>
        <strain evidence="6">NBRC 10035</strain>
    </source>
</reference>
<keyword evidence="3" id="KW-0865">Zymogen</keyword>
<dbReference type="PANTHER" id="PTHR48104">
    <property type="entry name" value="METACASPASE-4"/>
    <property type="match status" value="1"/>
</dbReference>
<dbReference type="Gene3D" id="3.40.50.12660">
    <property type="match status" value="2"/>
</dbReference>
<feature type="region of interest" description="Disordered" evidence="4">
    <location>
        <begin position="1"/>
        <end position="104"/>
    </location>
</feature>